<feature type="transmembrane region" description="Helical" evidence="1">
    <location>
        <begin position="94"/>
        <end position="114"/>
    </location>
</feature>
<dbReference type="EMBL" id="KZ613948">
    <property type="protein sequence ID" value="PMD37877.1"/>
    <property type="molecule type" value="Genomic_DNA"/>
</dbReference>
<dbReference type="AlphaFoldDB" id="A0A2J6RHA3"/>
<evidence type="ECO:0000313" key="3">
    <source>
        <dbReference type="Proteomes" id="UP000235786"/>
    </source>
</evidence>
<gene>
    <name evidence="2" type="ORF">L207DRAFT_584797</name>
</gene>
<proteinExistence type="predicted"/>
<feature type="transmembrane region" description="Helical" evidence="1">
    <location>
        <begin position="201"/>
        <end position="224"/>
    </location>
</feature>
<protein>
    <submittedName>
        <fullName evidence="2">Uncharacterized protein</fullName>
    </submittedName>
</protein>
<feature type="transmembrane region" description="Helical" evidence="1">
    <location>
        <begin position="64"/>
        <end position="82"/>
    </location>
</feature>
<dbReference type="Proteomes" id="UP000235786">
    <property type="component" value="Unassembled WGS sequence"/>
</dbReference>
<accession>A0A2J6RHA3</accession>
<dbReference type="OrthoDB" id="2150604at2759"/>
<keyword evidence="3" id="KW-1185">Reference proteome</keyword>
<reference evidence="2 3" key="1">
    <citation type="submission" date="2016-04" db="EMBL/GenBank/DDBJ databases">
        <title>A degradative enzymes factory behind the ericoid mycorrhizal symbiosis.</title>
        <authorList>
            <consortium name="DOE Joint Genome Institute"/>
            <person name="Martino E."/>
            <person name="Morin E."/>
            <person name="Grelet G."/>
            <person name="Kuo A."/>
            <person name="Kohler A."/>
            <person name="Daghino S."/>
            <person name="Barry K."/>
            <person name="Choi C."/>
            <person name="Cichocki N."/>
            <person name="Clum A."/>
            <person name="Copeland A."/>
            <person name="Hainaut M."/>
            <person name="Haridas S."/>
            <person name="Labutti K."/>
            <person name="Lindquist E."/>
            <person name="Lipzen A."/>
            <person name="Khouja H.-R."/>
            <person name="Murat C."/>
            <person name="Ohm R."/>
            <person name="Olson A."/>
            <person name="Spatafora J."/>
            <person name="Veneault-Fourrey C."/>
            <person name="Henrissat B."/>
            <person name="Grigoriev I."/>
            <person name="Martin F."/>
            <person name="Perotto S."/>
        </authorList>
    </citation>
    <scope>NUCLEOTIDE SEQUENCE [LARGE SCALE GENOMIC DNA]</scope>
    <source>
        <strain evidence="2 3">F</strain>
    </source>
</reference>
<keyword evidence="1" id="KW-0472">Membrane</keyword>
<evidence type="ECO:0000313" key="2">
    <source>
        <dbReference type="EMBL" id="PMD37877.1"/>
    </source>
</evidence>
<sequence>MLPCSRQQLGALGKAIWKAVTFAFDILKYTFTYPWRDSHFAIARTVTGPDTYLEQWIKVQQAEYAFIGLVGSVISAMVAQMLQTLGLAQSPWTASAAFFISLSLSPMAVITALHNTIFLNCVSFHGSPDAKLKRIFGLQMGVSDGGNRRRNAQVWLATLMYSTPQVLLSFSIISSFVGIGLMSISPLWIRLDGIWDGPQKIACASIVGLFVALIAYFGGVLYQYTPEVAEV</sequence>
<feature type="transmembrane region" description="Helical" evidence="1">
    <location>
        <begin position="166"/>
        <end position="189"/>
    </location>
</feature>
<evidence type="ECO:0000256" key="1">
    <source>
        <dbReference type="SAM" id="Phobius"/>
    </source>
</evidence>
<organism evidence="2 3">
    <name type="scientific">Hyaloscypha variabilis (strain UAMH 11265 / GT02V1 / F)</name>
    <name type="common">Meliniomyces variabilis</name>
    <dbReference type="NCBI Taxonomy" id="1149755"/>
    <lineage>
        <taxon>Eukaryota</taxon>
        <taxon>Fungi</taxon>
        <taxon>Dikarya</taxon>
        <taxon>Ascomycota</taxon>
        <taxon>Pezizomycotina</taxon>
        <taxon>Leotiomycetes</taxon>
        <taxon>Helotiales</taxon>
        <taxon>Hyaloscyphaceae</taxon>
        <taxon>Hyaloscypha</taxon>
        <taxon>Hyaloscypha variabilis</taxon>
    </lineage>
</organism>
<keyword evidence="1" id="KW-1133">Transmembrane helix</keyword>
<keyword evidence="1" id="KW-0812">Transmembrane</keyword>
<name>A0A2J6RHA3_HYAVF</name>